<dbReference type="EMBL" id="AFRT01005828">
    <property type="protein sequence ID" value="ELU35648.1"/>
    <property type="molecule type" value="Genomic_DNA"/>
</dbReference>
<name>L8WFT5_THACA</name>
<dbReference type="Proteomes" id="UP000011668">
    <property type="component" value="Unassembled WGS sequence"/>
</dbReference>
<gene>
    <name evidence="1" type="ORF">AG1IA_10322</name>
</gene>
<evidence type="ECO:0000313" key="1">
    <source>
        <dbReference type="EMBL" id="ELU35648.1"/>
    </source>
</evidence>
<dbReference type="AlphaFoldDB" id="L8WFT5"/>
<organism evidence="1 2">
    <name type="scientific">Thanatephorus cucumeris (strain AG1-IA)</name>
    <name type="common">Rice sheath blight fungus</name>
    <name type="synonym">Rhizoctonia solani</name>
    <dbReference type="NCBI Taxonomy" id="983506"/>
    <lineage>
        <taxon>Eukaryota</taxon>
        <taxon>Fungi</taxon>
        <taxon>Dikarya</taxon>
        <taxon>Basidiomycota</taxon>
        <taxon>Agaricomycotina</taxon>
        <taxon>Agaricomycetes</taxon>
        <taxon>Cantharellales</taxon>
        <taxon>Ceratobasidiaceae</taxon>
        <taxon>Rhizoctonia</taxon>
        <taxon>Rhizoctonia solani AG-1</taxon>
    </lineage>
</organism>
<proteinExistence type="predicted"/>
<accession>L8WFT5</accession>
<keyword evidence="2" id="KW-1185">Reference proteome</keyword>
<evidence type="ECO:0000313" key="2">
    <source>
        <dbReference type="Proteomes" id="UP000011668"/>
    </source>
</evidence>
<dbReference type="HOGENOM" id="CLU_2321953_0_0_1"/>
<reference evidence="1 2" key="1">
    <citation type="journal article" date="2013" name="Nat. Commun.">
        <title>The evolution and pathogenic mechanisms of the rice sheath blight pathogen.</title>
        <authorList>
            <person name="Zheng A."/>
            <person name="Lin R."/>
            <person name="Xu L."/>
            <person name="Qin P."/>
            <person name="Tang C."/>
            <person name="Ai P."/>
            <person name="Zhang D."/>
            <person name="Liu Y."/>
            <person name="Sun Z."/>
            <person name="Feng H."/>
            <person name="Wang Y."/>
            <person name="Chen Y."/>
            <person name="Liang X."/>
            <person name="Fu R."/>
            <person name="Li Q."/>
            <person name="Zhang J."/>
            <person name="Yu X."/>
            <person name="Xie Z."/>
            <person name="Ding L."/>
            <person name="Guan P."/>
            <person name="Tang J."/>
            <person name="Liang Y."/>
            <person name="Wang S."/>
            <person name="Deng Q."/>
            <person name="Li S."/>
            <person name="Zhu J."/>
            <person name="Wang L."/>
            <person name="Liu H."/>
            <person name="Li P."/>
        </authorList>
    </citation>
    <scope>NUCLEOTIDE SEQUENCE [LARGE SCALE GENOMIC DNA]</scope>
    <source>
        <strain evidence="2">AG-1 IA</strain>
    </source>
</reference>
<sequence length="99" mass="11178">MHKCDLDHHRSNRWTLITHLGDLTWPASRARIRIWNTAGSFSRLRQNDIIVLQSYVPELVPSPEHILGDAGTGSSGMTIDLWHFFISHAHGVYAFGGTQ</sequence>
<protein>
    <submittedName>
        <fullName evidence="1">Uncharacterized protein</fullName>
    </submittedName>
</protein>
<comment type="caution">
    <text evidence="1">The sequence shown here is derived from an EMBL/GenBank/DDBJ whole genome shotgun (WGS) entry which is preliminary data.</text>
</comment>